<feature type="transmembrane region" description="Helical" evidence="1">
    <location>
        <begin position="71"/>
        <end position="88"/>
    </location>
</feature>
<dbReference type="Proteomes" id="UP001501079">
    <property type="component" value="Unassembled WGS sequence"/>
</dbReference>
<keyword evidence="3" id="KW-1185">Reference proteome</keyword>
<proteinExistence type="predicted"/>
<feature type="transmembrane region" description="Helical" evidence="1">
    <location>
        <begin position="164"/>
        <end position="182"/>
    </location>
</feature>
<keyword evidence="1" id="KW-0812">Transmembrane</keyword>
<feature type="transmembrane region" description="Helical" evidence="1">
    <location>
        <begin position="314"/>
        <end position="334"/>
    </location>
</feature>
<feature type="transmembrane region" description="Helical" evidence="1">
    <location>
        <begin position="340"/>
        <end position="370"/>
    </location>
</feature>
<feature type="transmembrane region" description="Helical" evidence="1">
    <location>
        <begin position="46"/>
        <end position="65"/>
    </location>
</feature>
<organism evidence="2 3">
    <name type="scientific">Gryllotalpicola koreensis</name>
    <dbReference type="NCBI Taxonomy" id="993086"/>
    <lineage>
        <taxon>Bacteria</taxon>
        <taxon>Bacillati</taxon>
        <taxon>Actinomycetota</taxon>
        <taxon>Actinomycetes</taxon>
        <taxon>Micrococcales</taxon>
        <taxon>Microbacteriaceae</taxon>
        <taxon>Gryllotalpicola</taxon>
    </lineage>
</organism>
<protein>
    <recommendedName>
        <fullName evidence="4">O-antigen ligase domain-containing protein</fullName>
    </recommendedName>
</protein>
<feature type="transmembrane region" description="Helical" evidence="1">
    <location>
        <begin position="225"/>
        <end position="242"/>
    </location>
</feature>
<dbReference type="EMBL" id="BAABBW010000003">
    <property type="protein sequence ID" value="GAA4174980.1"/>
    <property type="molecule type" value="Genomic_DNA"/>
</dbReference>
<keyword evidence="1" id="KW-0472">Membrane</keyword>
<evidence type="ECO:0000313" key="3">
    <source>
        <dbReference type="Proteomes" id="UP001501079"/>
    </source>
</evidence>
<keyword evidence="1" id="KW-1133">Transmembrane helix</keyword>
<reference evidence="3" key="1">
    <citation type="journal article" date="2019" name="Int. J. Syst. Evol. Microbiol.">
        <title>The Global Catalogue of Microorganisms (GCM) 10K type strain sequencing project: providing services to taxonomists for standard genome sequencing and annotation.</title>
        <authorList>
            <consortium name="The Broad Institute Genomics Platform"/>
            <consortium name="The Broad Institute Genome Sequencing Center for Infectious Disease"/>
            <person name="Wu L."/>
            <person name="Ma J."/>
        </authorList>
    </citation>
    <scope>NUCLEOTIDE SEQUENCE [LARGE SCALE GENOMIC DNA]</scope>
    <source>
        <strain evidence="3">JCM 17591</strain>
    </source>
</reference>
<gene>
    <name evidence="2" type="ORF">GCM10022287_19670</name>
</gene>
<sequence length="401" mass="42085">MFILGVLVIALQRVGVPAGSFIFPVAPLILLVFLAILFVRGAVAVSGVALSIWAIFVAFALALSATTDTSVTSVIQIALLWLPIAVLPRNLSSNRFLAGAVLATSVSGAFGFIQSTVSAAMPVFPDPLASLPSSILVPGFNDTYAVVWGGHWMKANGGLFLEPSFLSLFSALALLAVLTGAVRVGRWRVICMLTLLAGLLSSVAVSGLVLAPVFLVWAIVRMRQALPYAIGIVIAIPLIRYLPQTAAIVDRATNVEGTSDSMRLVLPYTNLVPQALQASPLVGLGPGSAHAITLSLAAQGSDGLITTPTAAKMIYEYGLVGVVFLALAVLYLGTRSNMPGLFVIAVLVALIVPTDGLTSGVLVPVSIFALTRVSDRDLRAQRIQPTSELARIPARRELITR</sequence>
<feature type="transmembrane region" description="Helical" evidence="1">
    <location>
        <begin position="100"/>
        <end position="124"/>
    </location>
</feature>
<evidence type="ECO:0000256" key="1">
    <source>
        <dbReference type="SAM" id="Phobius"/>
    </source>
</evidence>
<feature type="transmembrane region" description="Helical" evidence="1">
    <location>
        <begin position="20"/>
        <end position="39"/>
    </location>
</feature>
<accession>A0ABP8A0J6</accession>
<comment type="caution">
    <text evidence="2">The sequence shown here is derived from an EMBL/GenBank/DDBJ whole genome shotgun (WGS) entry which is preliminary data.</text>
</comment>
<name>A0ABP8A0J6_9MICO</name>
<evidence type="ECO:0000313" key="2">
    <source>
        <dbReference type="EMBL" id="GAA4174980.1"/>
    </source>
</evidence>
<feature type="transmembrane region" description="Helical" evidence="1">
    <location>
        <begin position="189"/>
        <end position="219"/>
    </location>
</feature>
<evidence type="ECO:0008006" key="4">
    <source>
        <dbReference type="Google" id="ProtNLM"/>
    </source>
</evidence>